<evidence type="ECO:0008006" key="6">
    <source>
        <dbReference type="Google" id="ProtNLM"/>
    </source>
</evidence>
<dbReference type="GO" id="GO:0000160">
    <property type="term" value="P:phosphorelay signal transduction system"/>
    <property type="evidence" value="ECO:0007669"/>
    <property type="project" value="InterPro"/>
</dbReference>
<evidence type="ECO:0000259" key="3">
    <source>
        <dbReference type="PROSITE" id="PS51832"/>
    </source>
</evidence>
<feature type="modified residue" description="4-aspartylphosphate" evidence="1">
    <location>
        <position position="36"/>
    </location>
</feature>
<dbReference type="PANTHER" id="PTHR45228:SF1">
    <property type="entry name" value="CYCLIC DI-GMP PHOSPHODIESTERASE TM_0186"/>
    <property type="match status" value="1"/>
</dbReference>
<evidence type="ECO:0000256" key="1">
    <source>
        <dbReference type="PROSITE-ProRule" id="PRU00169"/>
    </source>
</evidence>
<gene>
    <name evidence="4" type="ORF">A2557_12035</name>
</gene>
<evidence type="ECO:0000313" key="5">
    <source>
        <dbReference type="Proteomes" id="UP000177583"/>
    </source>
</evidence>
<name>A0A1F6H0F4_9PROT</name>
<accession>A0A1F6H0F4</accession>
<dbReference type="PANTHER" id="PTHR45228">
    <property type="entry name" value="CYCLIC DI-GMP PHOSPHODIESTERASE TM_0186-RELATED"/>
    <property type="match status" value="1"/>
</dbReference>
<protein>
    <recommendedName>
        <fullName evidence="6">Two-component system response regulator</fullName>
    </recommendedName>
</protein>
<dbReference type="Proteomes" id="UP000177583">
    <property type="component" value="Unassembled WGS sequence"/>
</dbReference>
<comment type="caution">
    <text evidence="4">The sequence shown here is derived from an EMBL/GenBank/DDBJ whole genome shotgun (WGS) entry which is preliminary data.</text>
</comment>
<feature type="modified residue" description="4-aspartylphosphate" evidence="1">
    <location>
        <position position="162"/>
    </location>
</feature>
<evidence type="ECO:0000313" key="4">
    <source>
        <dbReference type="EMBL" id="OGH03873.1"/>
    </source>
</evidence>
<dbReference type="Gene3D" id="3.40.50.2300">
    <property type="match status" value="2"/>
</dbReference>
<dbReference type="PROSITE" id="PS51832">
    <property type="entry name" value="HD_GYP"/>
    <property type="match status" value="1"/>
</dbReference>
<proteinExistence type="predicted"/>
<evidence type="ECO:0000259" key="2">
    <source>
        <dbReference type="PROSITE" id="PS50110"/>
    </source>
</evidence>
<feature type="domain" description="HD-GYP" evidence="3">
    <location>
        <begin position="246"/>
        <end position="434"/>
    </location>
</feature>
<dbReference type="AlphaFoldDB" id="A0A1F6H0F4"/>
<dbReference type="SUPFAM" id="SSF109604">
    <property type="entry name" value="HD-domain/PDEase-like"/>
    <property type="match status" value="1"/>
</dbReference>
<dbReference type="Gene3D" id="1.10.3210.10">
    <property type="entry name" value="Hypothetical protein af1432"/>
    <property type="match status" value="1"/>
</dbReference>
<feature type="domain" description="Response regulatory" evidence="2">
    <location>
        <begin position="1"/>
        <end position="103"/>
    </location>
</feature>
<feature type="domain" description="Response regulatory" evidence="2">
    <location>
        <begin position="113"/>
        <end position="229"/>
    </location>
</feature>
<dbReference type="InterPro" id="IPR011006">
    <property type="entry name" value="CheY-like_superfamily"/>
</dbReference>
<dbReference type="PROSITE" id="PS50110">
    <property type="entry name" value="RESPONSE_REGULATORY"/>
    <property type="match status" value="2"/>
</dbReference>
<dbReference type="Pfam" id="PF00072">
    <property type="entry name" value="Response_reg"/>
    <property type="match status" value="2"/>
</dbReference>
<dbReference type="SMART" id="SM00471">
    <property type="entry name" value="HDc"/>
    <property type="match status" value="1"/>
</dbReference>
<dbReference type="EMBL" id="MFNF01000011">
    <property type="protein sequence ID" value="OGH03873.1"/>
    <property type="molecule type" value="Genomic_DNA"/>
</dbReference>
<sequence>MVLKLKKFGAQVLEAGNGLEALEAVGREEIDLLISDVDLPGLDGLELCRKLKSNEVTRQIPVILVSMLDTDADFERGYQAGASTYISKNISENDLQEQIERVMAQVERQRQSLILVVDDSITMLKLVETGLARSGFNVITAKSGREAIDRLQESKPDIIVSDLDMPEMNGQEFLSWLLTQPQFAKIPFMIMSANSEKSIMKKMVQQGAASYMVKPFNIDQFIFTVERLLSEQFQLLLKERERLELERSGLLGTITALVQALEARDNYTSGHSKRVAAYSRQIGEHMGLDHDQLDTLLIGGKLHDIGKIGVPDALLLKPGKLSDEEIAQFRFHPSIGAEILTAIPSLIPMIEVVLYHHERIDGLGYPRGLTGDQIPLLARICGVADCFDALTSDRPYRSGFEQEKAYEIIQEVRGTQLCANCVDAFFDAKIQVIR</sequence>
<dbReference type="InterPro" id="IPR001789">
    <property type="entry name" value="Sig_transdc_resp-reg_receiver"/>
</dbReference>
<dbReference type="InterPro" id="IPR003607">
    <property type="entry name" value="HD/PDEase_dom"/>
</dbReference>
<reference evidence="4 5" key="1">
    <citation type="journal article" date="2016" name="Nat. Commun.">
        <title>Thousands of microbial genomes shed light on interconnected biogeochemical processes in an aquifer system.</title>
        <authorList>
            <person name="Anantharaman K."/>
            <person name="Brown C.T."/>
            <person name="Hug L.A."/>
            <person name="Sharon I."/>
            <person name="Castelle C.J."/>
            <person name="Probst A.J."/>
            <person name="Thomas B.C."/>
            <person name="Singh A."/>
            <person name="Wilkins M.J."/>
            <person name="Karaoz U."/>
            <person name="Brodie E.L."/>
            <person name="Williams K.H."/>
            <person name="Hubbard S.S."/>
            <person name="Banfield J.F."/>
        </authorList>
    </citation>
    <scope>NUCLEOTIDE SEQUENCE [LARGE SCALE GENOMIC DNA]</scope>
</reference>
<dbReference type="CDD" id="cd00156">
    <property type="entry name" value="REC"/>
    <property type="match status" value="1"/>
</dbReference>
<organism evidence="4 5">
    <name type="scientific">Candidatus Lambdaproteobacteria bacterium RIFOXYD2_FULL_56_26</name>
    <dbReference type="NCBI Taxonomy" id="1817773"/>
    <lineage>
        <taxon>Bacteria</taxon>
        <taxon>Pseudomonadati</taxon>
        <taxon>Pseudomonadota</taxon>
        <taxon>Candidatus Lambdaproteobacteria</taxon>
    </lineage>
</organism>
<dbReference type="Pfam" id="PF13487">
    <property type="entry name" value="HD_5"/>
    <property type="match status" value="1"/>
</dbReference>
<dbReference type="SUPFAM" id="SSF52172">
    <property type="entry name" value="CheY-like"/>
    <property type="match status" value="2"/>
</dbReference>
<dbReference type="InterPro" id="IPR037522">
    <property type="entry name" value="HD_GYP_dom"/>
</dbReference>
<dbReference type="InterPro" id="IPR052020">
    <property type="entry name" value="Cyclic_di-GMP/3'3'-cGAMP_PDE"/>
</dbReference>
<dbReference type="GO" id="GO:0008081">
    <property type="term" value="F:phosphoric diester hydrolase activity"/>
    <property type="evidence" value="ECO:0007669"/>
    <property type="project" value="UniProtKB-ARBA"/>
</dbReference>
<dbReference type="SMART" id="SM00448">
    <property type="entry name" value="REC"/>
    <property type="match status" value="2"/>
</dbReference>
<keyword evidence="1" id="KW-0597">Phosphoprotein</keyword>
<dbReference type="CDD" id="cd00077">
    <property type="entry name" value="HDc"/>
    <property type="match status" value="1"/>
</dbReference>